<dbReference type="EMBL" id="CABVGP010000002">
    <property type="protein sequence ID" value="VVJ21500.1"/>
    <property type="molecule type" value="Genomic_DNA"/>
</dbReference>
<sequence length="86" mass="9594">MNAGAVIYMDPQAIHPVINGEWHRLAGVLEPGQEFTTLCGISDTATFLPFSERRTRGSPKQCEGCDVIYRRDNGIPLLHDRLGRRA</sequence>
<evidence type="ECO:0000313" key="2">
    <source>
        <dbReference type="Proteomes" id="UP000399805"/>
    </source>
</evidence>
<gene>
    <name evidence="1" type="ORF">AA23TX_06521</name>
</gene>
<evidence type="ECO:0000313" key="1">
    <source>
        <dbReference type="EMBL" id="VVJ21500.1"/>
    </source>
</evidence>
<keyword evidence="2" id="KW-1185">Reference proteome</keyword>
<reference evidence="1 2" key="1">
    <citation type="submission" date="2019-09" db="EMBL/GenBank/DDBJ databases">
        <authorList>
            <person name="Leyn A S."/>
        </authorList>
    </citation>
    <scope>NUCLEOTIDE SEQUENCE [LARGE SCALE GENOMIC DNA]</scope>
    <source>
        <strain evidence="1">AA231_1</strain>
    </source>
</reference>
<proteinExistence type="predicted"/>
<dbReference type="Proteomes" id="UP000399805">
    <property type="component" value="Unassembled WGS sequence"/>
</dbReference>
<protein>
    <submittedName>
        <fullName evidence="1">Uncharacterized protein</fullName>
    </submittedName>
</protein>
<dbReference type="AlphaFoldDB" id="A0A6I8LWJ2"/>
<organism evidence="1 2">
    <name type="scientific">Amycolatopsis camponoti</name>
    <dbReference type="NCBI Taxonomy" id="2606593"/>
    <lineage>
        <taxon>Bacteria</taxon>
        <taxon>Bacillati</taxon>
        <taxon>Actinomycetota</taxon>
        <taxon>Actinomycetes</taxon>
        <taxon>Pseudonocardiales</taxon>
        <taxon>Pseudonocardiaceae</taxon>
        <taxon>Amycolatopsis</taxon>
    </lineage>
</organism>
<dbReference type="RefSeq" id="WP_230862790.1">
    <property type="nucleotide sequence ID" value="NZ_CABVGP010000002.1"/>
</dbReference>
<name>A0A6I8LWJ2_9PSEU</name>
<accession>A0A6I8LWJ2</accession>